<name>Q4C744_CROWT</name>
<dbReference type="SMART" id="SM00471">
    <property type="entry name" value="HDc"/>
    <property type="match status" value="1"/>
</dbReference>
<dbReference type="Pfam" id="PF01966">
    <property type="entry name" value="HD"/>
    <property type="match status" value="1"/>
</dbReference>
<dbReference type="Pfam" id="PF07698">
    <property type="entry name" value="7TM-7TMR_HD"/>
    <property type="match status" value="1"/>
</dbReference>
<dbReference type="SUPFAM" id="SSF109604">
    <property type="entry name" value="HD-domain/PDEase-like"/>
    <property type="match status" value="1"/>
</dbReference>
<feature type="transmembrane region" description="Helical" evidence="1">
    <location>
        <begin position="414"/>
        <end position="436"/>
    </location>
</feature>
<evidence type="ECO:0000313" key="3">
    <source>
        <dbReference type="EMBL" id="EAM51774.1"/>
    </source>
</evidence>
<feature type="transmembrane region" description="Helical" evidence="1">
    <location>
        <begin position="448"/>
        <end position="468"/>
    </location>
</feature>
<feature type="domain" description="HD" evidence="2">
    <location>
        <begin position="623"/>
        <end position="771"/>
    </location>
</feature>
<proteinExistence type="predicted"/>
<dbReference type="EMBL" id="AADV02000003">
    <property type="protein sequence ID" value="EAM51774.1"/>
    <property type="molecule type" value="Genomic_DNA"/>
</dbReference>
<keyword evidence="1" id="KW-1133">Transmembrane helix</keyword>
<feature type="transmembrane region" description="Helical" evidence="1">
    <location>
        <begin position="480"/>
        <end position="501"/>
    </location>
</feature>
<dbReference type="InterPro" id="IPR006674">
    <property type="entry name" value="HD_domain"/>
</dbReference>
<dbReference type="InterPro" id="IPR006675">
    <property type="entry name" value="HDIG_dom"/>
</dbReference>
<keyword evidence="4" id="KW-1185">Reference proteome</keyword>
<dbReference type="AlphaFoldDB" id="Q4C744"/>
<reference evidence="3" key="2">
    <citation type="submission" date="2005-06" db="EMBL/GenBank/DDBJ databases">
        <title>Sequencing of the draft genome and assembly of Crocosphaera watsonii WH 8501.</title>
        <authorList>
            <consortium name="US DOE Joint Genome Institute (JGI-PGF)"/>
            <person name="Copeland A."/>
            <person name="Lucas S."/>
            <person name="Lapidus A."/>
            <person name="Barry K."/>
            <person name="Detter C."/>
            <person name="Glavina T."/>
            <person name="Hammon N."/>
            <person name="Israni S."/>
            <person name="Pitluck S."/>
            <person name="Richardson P."/>
        </authorList>
    </citation>
    <scope>NUCLEOTIDE SEQUENCE [LARGE SCALE GENOMIC DNA]</scope>
    <source>
        <strain evidence="3">WH 8501</strain>
    </source>
</reference>
<gene>
    <name evidence="3" type="ORF">CwatDRAFT_5190</name>
</gene>
<reference evidence="3" key="3">
    <citation type="submission" date="2016-12" db="EMBL/GenBank/DDBJ databases">
        <title>Annotation of the draft genome assembly of Crocosphaera watsonii WH 8501.</title>
        <authorList>
            <consortium name="US DOE Joint Genome Institute (JGI-ORNL)"/>
            <person name="Larimer F."/>
            <person name="Land M."/>
        </authorList>
    </citation>
    <scope>NUCLEOTIDE SEQUENCE</scope>
    <source>
        <strain evidence="3">WH 8501</strain>
    </source>
</reference>
<dbReference type="PANTHER" id="PTHR36442">
    <property type="entry name" value="CYCLIC-DI-AMP PHOSPHODIESTERASE PGPH"/>
    <property type="match status" value="1"/>
</dbReference>
<dbReference type="KEGG" id="cwa:CwatDRAFT_5190"/>
<dbReference type="Gene3D" id="1.10.3210.10">
    <property type="entry name" value="Hypothetical protein af1432"/>
    <property type="match status" value="1"/>
</dbReference>
<dbReference type="Pfam" id="PF07697">
    <property type="entry name" value="7TMR-HDED"/>
    <property type="match status" value="1"/>
</dbReference>
<dbReference type="InterPro" id="IPR052722">
    <property type="entry name" value="PgpH_phosphodiesterase"/>
</dbReference>
<feature type="transmembrane region" description="Helical" evidence="1">
    <location>
        <begin position="508"/>
        <end position="526"/>
    </location>
</feature>
<protein>
    <submittedName>
        <fullName evidence="3">HDIG</fullName>
    </submittedName>
</protein>
<dbReference type="Proteomes" id="UP000003922">
    <property type="component" value="Unassembled WGS sequence"/>
</dbReference>
<keyword evidence="1" id="KW-0472">Membrane</keyword>
<organism evidence="3 4">
    <name type="scientific">Crocosphaera watsonii WH 8501</name>
    <dbReference type="NCBI Taxonomy" id="165597"/>
    <lineage>
        <taxon>Bacteria</taxon>
        <taxon>Bacillati</taxon>
        <taxon>Cyanobacteriota</taxon>
        <taxon>Cyanophyceae</taxon>
        <taxon>Oscillatoriophycideae</taxon>
        <taxon>Chroococcales</taxon>
        <taxon>Aphanothecaceae</taxon>
        <taxon>Crocosphaera</taxon>
    </lineage>
</organism>
<evidence type="ECO:0000256" key="1">
    <source>
        <dbReference type="SAM" id="Phobius"/>
    </source>
</evidence>
<evidence type="ECO:0000313" key="4">
    <source>
        <dbReference type="Proteomes" id="UP000003922"/>
    </source>
</evidence>
<evidence type="ECO:0000259" key="2">
    <source>
        <dbReference type="PROSITE" id="PS51831"/>
    </source>
</evidence>
<dbReference type="PANTHER" id="PTHR36442:SF1">
    <property type="entry name" value="CYCLIC-DI-AMP PHOSPHODIESTERASE PGPH"/>
    <property type="match status" value="1"/>
</dbReference>
<sequence length="844" mass="94988">MRSWSIVEKRSKTILEISFDVFTLTSHNMKRLQLLKQNIDQLRQKYFNGRHFHWQKEKTSARKNPVQPLHQYHWFTKIHKSKPMRTLHPPLMLGLTVMSLTTVIGYRFYNQPQLSVGTVSPVKVFAPNDEEFVDEKTTEEKRKEVRTGIIPVLQRDIELTSQLKADLNKTITEVKQFRQQVGTFPFVSGSLIPTGTQQYLRRLDDKTWETIRSTLAKNEGEPDPKFQPQTVEAINWLKSYEKKTSATTLQGLLNTIKQSRKRYYTAKREVLTAKKSNLTPETLGIFLDLGDSSWQTTEKTIKITLNRILSQGLPPGIPDYLLREIINNQLESATLSVPKREITDLLMRILKNKHNLVVDKEATKERAEKAALAMKPVIVEIKAGDVIVEAGEEITQEAFVLLDGFQLSRRGINWLGLGVSAGIVIGTVTVFSLVSYRLHRPMRRRDHILLCLLSLSTPLLGIFNLGYTNLPAVGLLTSSFYGPTLAITQVILLSGLSTFAAPTINWSYVLAGTIGGLIAASVAGKLRSRDELACLGGVVGLVQGSLYFVGYLIAAPVAGTIWSIILPEAIIYGLSGIAWSVMALGVSPYLERLFDLVTPIRLVELANPNCALLKRLATETPGTFQHTLFVACLAEAAARELHCNVELIRAGTLYHDIGKMHDPMGFIENQMGNPNKHDVINDPWVSVEIIKKHVSEGMVMASKYGLPRVIRDFIPEHQGTLLISYFYYQAKQDAERNGTEMIAEENFRYAGPVPQSRETGIVMLADGCEAALRSLKEATPETALAMIQKIFKARWRDHQLKDSGIKYEELPIIAEVFVKVWQQFHHQRIVYPKAALEPQNNKQN</sequence>
<accession>Q4C744</accession>
<comment type="caution">
    <text evidence="3">The sequence shown here is derived from an EMBL/GenBank/DDBJ whole genome shotgun (WGS) entry which is preliminary data.</text>
</comment>
<reference evidence="3" key="1">
    <citation type="submission" date="2004-02" db="EMBL/GenBank/DDBJ databases">
        <authorList>
            <consortium name="DOE Joint Genome Institute"/>
        </authorList>
    </citation>
    <scope>NUCLEOTIDE SEQUENCE [LARGE SCALE GENOMIC DNA]</scope>
    <source>
        <strain evidence="3">WH 8501</strain>
    </source>
</reference>
<dbReference type="PROSITE" id="PS51831">
    <property type="entry name" value="HD"/>
    <property type="match status" value="1"/>
</dbReference>
<dbReference type="InterPro" id="IPR011621">
    <property type="entry name" value="Metal-dep_PHydrolase_7TM_intra"/>
</dbReference>
<keyword evidence="1" id="KW-0812">Transmembrane</keyword>
<feature type="transmembrane region" description="Helical" evidence="1">
    <location>
        <begin position="570"/>
        <end position="590"/>
    </location>
</feature>
<dbReference type="NCBIfam" id="TIGR00277">
    <property type="entry name" value="HDIG"/>
    <property type="match status" value="1"/>
</dbReference>
<dbReference type="CDD" id="cd00077">
    <property type="entry name" value="HDc"/>
    <property type="match status" value="1"/>
</dbReference>
<dbReference type="InterPro" id="IPR011624">
    <property type="entry name" value="Metal-dep_PHydrolase_7TM_extra"/>
</dbReference>
<dbReference type="InterPro" id="IPR003607">
    <property type="entry name" value="HD/PDEase_dom"/>
</dbReference>